<proteinExistence type="inferred from homology"/>
<dbReference type="GeneID" id="66070465"/>
<feature type="region of interest" description="Disordered" evidence="8">
    <location>
        <begin position="1"/>
        <end position="70"/>
    </location>
</feature>
<evidence type="ECO:0008006" key="11">
    <source>
        <dbReference type="Google" id="ProtNLM"/>
    </source>
</evidence>
<name>A0A9P7V3E4_9AGAR</name>
<protein>
    <recommendedName>
        <fullName evidence="11">Mitochondrial carrier</fullName>
    </recommendedName>
</protein>
<feature type="region of interest" description="Disordered" evidence="8">
    <location>
        <begin position="436"/>
        <end position="470"/>
    </location>
</feature>
<dbReference type="AlphaFoldDB" id="A0A9P7V3E4"/>
<feature type="compositionally biased region" description="Low complexity" evidence="8">
    <location>
        <begin position="148"/>
        <end position="159"/>
    </location>
</feature>
<evidence type="ECO:0000256" key="5">
    <source>
        <dbReference type="ARBA" id="ARBA00022737"/>
    </source>
</evidence>
<dbReference type="InterPro" id="IPR018108">
    <property type="entry name" value="MCP_transmembrane"/>
</dbReference>
<feature type="compositionally biased region" description="Low complexity" evidence="8">
    <location>
        <begin position="26"/>
        <end position="70"/>
    </location>
</feature>
<evidence type="ECO:0000256" key="4">
    <source>
        <dbReference type="ARBA" id="ARBA00022692"/>
    </source>
</evidence>
<keyword evidence="6" id="KW-1133">Transmembrane helix</keyword>
<evidence type="ECO:0000313" key="9">
    <source>
        <dbReference type="EMBL" id="KAG7099556.1"/>
    </source>
</evidence>
<keyword evidence="10" id="KW-1185">Reference proteome</keyword>
<evidence type="ECO:0000256" key="7">
    <source>
        <dbReference type="ARBA" id="ARBA00023136"/>
    </source>
</evidence>
<keyword evidence="3" id="KW-0813">Transport</keyword>
<dbReference type="InterPro" id="IPR050391">
    <property type="entry name" value="Mito_Metabolite_Transporter"/>
</dbReference>
<dbReference type="EMBL" id="CM032181">
    <property type="protein sequence ID" value="KAG7099556.1"/>
    <property type="molecule type" value="Genomic_DNA"/>
</dbReference>
<gene>
    <name evidence="9" type="ORF">E1B28_001389</name>
</gene>
<dbReference type="Gene3D" id="1.50.40.10">
    <property type="entry name" value="Mitochondrial carrier domain"/>
    <property type="match status" value="1"/>
</dbReference>
<keyword evidence="5" id="KW-0677">Repeat</keyword>
<keyword evidence="7" id="KW-0472">Membrane</keyword>
<reference evidence="9" key="1">
    <citation type="journal article" date="2021" name="Genome Biol. Evol.">
        <title>The assembled and annotated genome of the fairy-ring fungus Marasmius oreades.</title>
        <authorList>
            <person name="Hiltunen M."/>
            <person name="Ament-Velasquez S.L."/>
            <person name="Johannesson H."/>
        </authorList>
    </citation>
    <scope>NUCLEOTIDE SEQUENCE</scope>
    <source>
        <strain evidence="9">03SP1</strain>
    </source>
</reference>
<comment type="similarity">
    <text evidence="2">Belongs to the mitochondrial carrier (TC 2.A.29) family.</text>
</comment>
<sequence>MEPPSSSSSGPGGGLRDLYRLPNNQPWSLSTKSSPSNPSSSSNAGRSSPSVRLSHSHGNSVSHSNISSRSSLPMNSLLKSLAVSVILQYTSTAIAMPWEVARTLLQVHWVPRVSQDGSDEEDEEDDEDSDIEAENNDNDSYFADPDATPTIPSSSPLPSTINISPFVHREEESQISQIITLPSHGVWSTIKHISRHPSEGYLALWKGLLTSSVTETLASTIQPILHGFLLPSSDPFRDHSHSLLILPLVSHLMTGLLLSPLDLVRTRLIVQPLRPAQSARPSTTYTGPLHALHSIYTKEGGIRGLYTHPHLLIPTILDNTLRPLVSLTFPQMILTYMGLGHVADDPENNRVIWGLAELGGSFLGLLIMLPVETVRRRLQVQLRLESEREQWDEAYQGDVRVLEHCMTACVRLRPRPYHGVVDCLWRIMTEERSDPCLRGQPRQRRRHRNLRPSTSARRPSTSQPDEFPSQTAEKDMLLPGLSQLYQGLSMRLGASVVVFILSVLGGGDGDGEGWAEL</sequence>
<evidence type="ECO:0000313" key="10">
    <source>
        <dbReference type="Proteomes" id="UP001049176"/>
    </source>
</evidence>
<evidence type="ECO:0000256" key="3">
    <source>
        <dbReference type="ARBA" id="ARBA00022448"/>
    </source>
</evidence>
<feature type="compositionally biased region" description="Basic residues" evidence="8">
    <location>
        <begin position="441"/>
        <end position="450"/>
    </location>
</feature>
<dbReference type="KEGG" id="more:E1B28_001389"/>
<accession>A0A9P7V3E4</accession>
<dbReference type="Pfam" id="PF00153">
    <property type="entry name" value="Mito_carr"/>
    <property type="match status" value="1"/>
</dbReference>
<feature type="compositionally biased region" description="Low complexity" evidence="8">
    <location>
        <begin position="451"/>
        <end position="462"/>
    </location>
</feature>
<dbReference type="GO" id="GO:0016020">
    <property type="term" value="C:membrane"/>
    <property type="evidence" value="ECO:0007669"/>
    <property type="project" value="UniProtKB-SubCell"/>
</dbReference>
<keyword evidence="4" id="KW-0812">Transmembrane</keyword>
<evidence type="ECO:0000256" key="2">
    <source>
        <dbReference type="ARBA" id="ARBA00006375"/>
    </source>
</evidence>
<evidence type="ECO:0000256" key="1">
    <source>
        <dbReference type="ARBA" id="ARBA00004141"/>
    </source>
</evidence>
<comment type="caution">
    <text evidence="9">The sequence shown here is derived from an EMBL/GenBank/DDBJ whole genome shotgun (WGS) entry which is preliminary data.</text>
</comment>
<evidence type="ECO:0000256" key="8">
    <source>
        <dbReference type="SAM" id="MobiDB-lite"/>
    </source>
</evidence>
<feature type="region of interest" description="Disordered" evidence="8">
    <location>
        <begin position="114"/>
        <end position="159"/>
    </location>
</feature>
<organism evidence="9 10">
    <name type="scientific">Marasmius oreades</name>
    <name type="common">fairy-ring Marasmius</name>
    <dbReference type="NCBI Taxonomy" id="181124"/>
    <lineage>
        <taxon>Eukaryota</taxon>
        <taxon>Fungi</taxon>
        <taxon>Dikarya</taxon>
        <taxon>Basidiomycota</taxon>
        <taxon>Agaricomycotina</taxon>
        <taxon>Agaricomycetes</taxon>
        <taxon>Agaricomycetidae</taxon>
        <taxon>Agaricales</taxon>
        <taxon>Marasmiineae</taxon>
        <taxon>Marasmiaceae</taxon>
        <taxon>Marasmius</taxon>
    </lineage>
</organism>
<feature type="compositionally biased region" description="Acidic residues" evidence="8">
    <location>
        <begin position="117"/>
        <end position="137"/>
    </location>
</feature>
<dbReference type="PANTHER" id="PTHR45618">
    <property type="entry name" value="MITOCHONDRIAL DICARBOXYLATE CARRIER-RELATED"/>
    <property type="match status" value="1"/>
</dbReference>
<dbReference type="InterPro" id="IPR023395">
    <property type="entry name" value="MCP_dom_sf"/>
</dbReference>
<comment type="subcellular location">
    <subcellularLocation>
        <location evidence="1">Membrane</location>
        <topology evidence="1">Multi-pass membrane protein</topology>
    </subcellularLocation>
</comment>
<dbReference type="SUPFAM" id="SSF103506">
    <property type="entry name" value="Mitochondrial carrier"/>
    <property type="match status" value="1"/>
</dbReference>
<dbReference type="OrthoDB" id="77989at2759"/>
<dbReference type="RefSeq" id="XP_043016026.1">
    <property type="nucleotide sequence ID" value="XM_043147321.1"/>
</dbReference>
<dbReference type="Proteomes" id="UP001049176">
    <property type="component" value="Chromosome 1"/>
</dbReference>
<evidence type="ECO:0000256" key="6">
    <source>
        <dbReference type="ARBA" id="ARBA00022989"/>
    </source>
</evidence>